<keyword evidence="5" id="KW-1185">Reference proteome</keyword>
<dbReference type="EMBL" id="PSQE01000004">
    <property type="protein sequence ID" value="RHN64642.1"/>
    <property type="molecule type" value="Genomic_DNA"/>
</dbReference>
<evidence type="ECO:0000313" key="4">
    <source>
        <dbReference type="EnsemblPlants" id="KEH32525"/>
    </source>
</evidence>
<gene>
    <name evidence="2" type="ordered locus">MTR_4g126310</name>
    <name evidence="3" type="ORF">MtrunA17_Chr4g0071271</name>
</gene>
<sequence>MEDSAALEPNADEKPTSAPSYMEEDDDELFNLLQEDWEETVKFINDPYSSLLVFQSSSSYVTINGNEESCGSSFSDFGTSLMASIDVSSFSFIPKYQVFPFTTLNL</sequence>
<dbReference type="HOGENOM" id="CLU_2227131_0_0_1"/>
<dbReference type="Gramene" id="rna27476">
    <property type="protein sequence ID" value="RHN64642.1"/>
    <property type="gene ID" value="gene27476"/>
</dbReference>
<dbReference type="PANTHER" id="PTHR37265:SF5">
    <property type="entry name" value="OS01G0195300 PROTEIN"/>
    <property type="match status" value="1"/>
</dbReference>
<reference evidence="2 5" key="2">
    <citation type="journal article" date="2014" name="BMC Genomics">
        <title>An improved genome release (version Mt4.0) for the model legume Medicago truncatula.</title>
        <authorList>
            <person name="Tang H."/>
            <person name="Krishnakumar V."/>
            <person name="Bidwell S."/>
            <person name="Rosen B."/>
            <person name="Chan A."/>
            <person name="Zhou S."/>
            <person name="Gentzbittel L."/>
            <person name="Childs K.L."/>
            <person name="Yandell M."/>
            <person name="Gundlach H."/>
            <person name="Mayer K.F."/>
            <person name="Schwartz D.C."/>
            <person name="Town C.D."/>
        </authorList>
    </citation>
    <scope>GENOME REANNOTATION</scope>
    <source>
        <strain evidence="2">A17</strain>
        <strain evidence="4 5">cv. Jemalong A17</strain>
    </source>
</reference>
<dbReference type="EnsemblPlants" id="KEH32525">
    <property type="protein sequence ID" value="KEH32525"/>
    <property type="gene ID" value="MTR_4g126310"/>
</dbReference>
<dbReference type="Proteomes" id="UP000265566">
    <property type="component" value="Chromosome 4"/>
</dbReference>
<organism evidence="2 5">
    <name type="scientific">Medicago truncatula</name>
    <name type="common">Barrel medic</name>
    <name type="synonym">Medicago tribuloides</name>
    <dbReference type="NCBI Taxonomy" id="3880"/>
    <lineage>
        <taxon>Eukaryota</taxon>
        <taxon>Viridiplantae</taxon>
        <taxon>Streptophyta</taxon>
        <taxon>Embryophyta</taxon>
        <taxon>Tracheophyta</taxon>
        <taxon>Spermatophyta</taxon>
        <taxon>Magnoliopsida</taxon>
        <taxon>eudicotyledons</taxon>
        <taxon>Gunneridae</taxon>
        <taxon>Pentapetalae</taxon>
        <taxon>rosids</taxon>
        <taxon>fabids</taxon>
        <taxon>Fabales</taxon>
        <taxon>Fabaceae</taxon>
        <taxon>Papilionoideae</taxon>
        <taxon>50 kb inversion clade</taxon>
        <taxon>NPAAA clade</taxon>
        <taxon>Hologalegina</taxon>
        <taxon>IRL clade</taxon>
        <taxon>Trifolieae</taxon>
        <taxon>Medicago</taxon>
    </lineage>
</organism>
<feature type="region of interest" description="Disordered" evidence="1">
    <location>
        <begin position="1"/>
        <end position="23"/>
    </location>
</feature>
<evidence type="ECO:0000313" key="2">
    <source>
        <dbReference type="EMBL" id="KEH32525.1"/>
    </source>
</evidence>
<dbReference type="PANTHER" id="PTHR37265">
    <property type="entry name" value="OS01G0195300 PROTEIN"/>
    <property type="match status" value="1"/>
</dbReference>
<reference evidence="3" key="4">
    <citation type="journal article" date="2018" name="Nat. Plants">
        <title>Whole-genome landscape of Medicago truncatula symbiotic genes.</title>
        <authorList>
            <person name="Pecrix Y."/>
            <person name="Gamas P."/>
            <person name="Carrere S."/>
        </authorList>
    </citation>
    <scope>NUCLEOTIDE SEQUENCE</scope>
    <source>
        <tissue evidence="3">Leaves</tissue>
    </source>
</reference>
<proteinExistence type="predicted"/>
<accession>A0A072V309</accession>
<reference evidence="4" key="3">
    <citation type="submission" date="2015-04" db="UniProtKB">
        <authorList>
            <consortium name="EnsemblPlants"/>
        </authorList>
    </citation>
    <scope>IDENTIFICATION</scope>
    <source>
        <strain evidence="4">cv. Jemalong A17</strain>
    </source>
</reference>
<evidence type="ECO:0000313" key="5">
    <source>
        <dbReference type="Proteomes" id="UP000002051"/>
    </source>
</evidence>
<reference evidence="2 5" key="1">
    <citation type="journal article" date="2011" name="Nature">
        <title>The Medicago genome provides insight into the evolution of rhizobial symbioses.</title>
        <authorList>
            <person name="Young N.D."/>
            <person name="Debelle F."/>
            <person name="Oldroyd G.E."/>
            <person name="Geurts R."/>
            <person name="Cannon S.B."/>
            <person name="Udvardi M.K."/>
            <person name="Benedito V.A."/>
            <person name="Mayer K.F."/>
            <person name="Gouzy J."/>
            <person name="Schoof H."/>
            <person name="Van de Peer Y."/>
            <person name="Proost S."/>
            <person name="Cook D.R."/>
            <person name="Meyers B.C."/>
            <person name="Spannagl M."/>
            <person name="Cheung F."/>
            <person name="De Mita S."/>
            <person name="Krishnakumar V."/>
            <person name="Gundlach H."/>
            <person name="Zhou S."/>
            <person name="Mudge J."/>
            <person name="Bharti A.K."/>
            <person name="Murray J.D."/>
            <person name="Naoumkina M.A."/>
            <person name="Rosen B."/>
            <person name="Silverstein K.A."/>
            <person name="Tang H."/>
            <person name="Rombauts S."/>
            <person name="Zhao P.X."/>
            <person name="Zhou P."/>
            <person name="Barbe V."/>
            <person name="Bardou P."/>
            <person name="Bechner M."/>
            <person name="Bellec A."/>
            <person name="Berger A."/>
            <person name="Berges H."/>
            <person name="Bidwell S."/>
            <person name="Bisseling T."/>
            <person name="Choisne N."/>
            <person name="Couloux A."/>
            <person name="Denny R."/>
            <person name="Deshpande S."/>
            <person name="Dai X."/>
            <person name="Doyle J.J."/>
            <person name="Dudez A.M."/>
            <person name="Farmer A.D."/>
            <person name="Fouteau S."/>
            <person name="Franken C."/>
            <person name="Gibelin C."/>
            <person name="Gish J."/>
            <person name="Goldstein S."/>
            <person name="Gonzalez A.J."/>
            <person name="Green P.J."/>
            <person name="Hallab A."/>
            <person name="Hartog M."/>
            <person name="Hua A."/>
            <person name="Humphray S.J."/>
            <person name="Jeong D.H."/>
            <person name="Jing Y."/>
            <person name="Jocker A."/>
            <person name="Kenton S.M."/>
            <person name="Kim D.J."/>
            <person name="Klee K."/>
            <person name="Lai H."/>
            <person name="Lang C."/>
            <person name="Lin S."/>
            <person name="Macmil S.L."/>
            <person name="Magdelenat G."/>
            <person name="Matthews L."/>
            <person name="McCorrison J."/>
            <person name="Monaghan E.L."/>
            <person name="Mun J.H."/>
            <person name="Najar F.Z."/>
            <person name="Nicholson C."/>
            <person name="Noirot C."/>
            <person name="O'Bleness M."/>
            <person name="Paule C.R."/>
            <person name="Poulain J."/>
            <person name="Prion F."/>
            <person name="Qin B."/>
            <person name="Qu C."/>
            <person name="Retzel E.F."/>
            <person name="Riddle C."/>
            <person name="Sallet E."/>
            <person name="Samain S."/>
            <person name="Samson N."/>
            <person name="Sanders I."/>
            <person name="Saurat O."/>
            <person name="Scarpelli C."/>
            <person name="Schiex T."/>
            <person name="Segurens B."/>
            <person name="Severin A.J."/>
            <person name="Sherrier D.J."/>
            <person name="Shi R."/>
            <person name="Sims S."/>
            <person name="Singer S.R."/>
            <person name="Sinharoy S."/>
            <person name="Sterck L."/>
            <person name="Viollet A."/>
            <person name="Wang B.B."/>
            <person name="Wang K."/>
            <person name="Wang M."/>
            <person name="Wang X."/>
            <person name="Warfsmann J."/>
            <person name="Weissenbach J."/>
            <person name="White D.D."/>
            <person name="White J.D."/>
            <person name="Wiley G.B."/>
            <person name="Wincker P."/>
            <person name="Xing Y."/>
            <person name="Yang L."/>
            <person name="Yao Z."/>
            <person name="Ying F."/>
            <person name="Zhai J."/>
            <person name="Zhou L."/>
            <person name="Zuber A."/>
            <person name="Denarie J."/>
            <person name="Dixon R.A."/>
            <person name="May G.D."/>
            <person name="Schwartz D.C."/>
            <person name="Rogers J."/>
            <person name="Quetier F."/>
            <person name="Town C.D."/>
            <person name="Roe B.A."/>
        </authorList>
    </citation>
    <scope>NUCLEOTIDE SEQUENCE [LARGE SCALE GENOMIC DNA]</scope>
    <source>
        <strain evidence="2">A17</strain>
        <strain evidence="4 5">cv. Jemalong A17</strain>
    </source>
</reference>
<dbReference type="Proteomes" id="UP000002051">
    <property type="component" value="Chromosome 4"/>
</dbReference>
<evidence type="ECO:0000313" key="3">
    <source>
        <dbReference type="EMBL" id="RHN64642.1"/>
    </source>
</evidence>
<evidence type="ECO:0000256" key="1">
    <source>
        <dbReference type="SAM" id="MobiDB-lite"/>
    </source>
</evidence>
<dbReference type="AlphaFoldDB" id="A0A072V309"/>
<dbReference type="EMBL" id="CM001220">
    <property type="protein sequence ID" value="KEH32525.1"/>
    <property type="molecule type" value="Genomic_DNA"/>
</dbReference>
<protein>
    <submittedName>
        <fullName evidence="2 4">Uncharacterized protein</fullName>
    </submittedName>
</protein>
<name>A0A072V309_MEDTR</name>